<sequence length="156" mass="18539">MQNHPVKEKTSSYISFSSTSLFLPILAGFIIRKPELSDKLNNITKKKAAEHPAFKKISKLEVLHYTNIRLHFLPKFQFELNPIEKYWANLKWFFWKHNEQSIDQKVVLDLILKARDYYKTTETNGRIFSRFWRVVTDYNFGEMKNLLNNPQTGVLN</sequence>
<reference evidence="2 3" key="1">
    <citation type="journal article" date="2018" name="Sci. Rep.">
        <title>Genomic signatures of local adaptation to the degree of environmental predictability in rotifers.</title>
        <authorList>
            <person name="Franch-Gras L."/>
            <person name="Hahn C."/>
            <person name="Garcia-Roger E.M."/>
            <person name="Carmona M.J."/>
            <person name="Serra M."/>
            <person name="Gomez A."/>
        </authorList>
    </citation>
    <scope>NUCLEOTIDE SEQUENCE [LARGE SCALE GENOMIC DNA]</scope>
    <source>
        <strain evidence="2">HYR1</strain>
    </source>
</reference>
<feature type="transmembrane region" description="Helical" evidence="1">
    <location>
        <begin position="12"/>
        <end position="31"/>
    </location>
</feature>
<evidence type="ECO:0000256" key="1">
    <source>
        <dbReference type="SAM" id="Phobius"/>
    </source>
</evidence>
<dbReference type="OrthoDB" id="10039611at2759"/>
<proteinExistence type="predicted"/>
<accession>A0A3M7QNW2</accession>
<evidence type="ECO:0000313" key="3">
    <source>
        <dbReference type="Proteomes" id="UP000276133"/>
    </source>
</evidence>
<keyword evidence="1" id="KW-0472">Membrane</keyword>
<comment type="caution">
    <text evidence="2">The sequence shown here is derived from an EMBL/GenBank/DDBJ whole genome shotgun (WGS) entry which is preliminary data.</text>
</comment>
<organism evidence="2 3">
    <name type="scientific">Brachionus plicatilis</name>
    <name type="common">Marine rotifer</name>
    <name type="synonym">Brachionus muelleri</name>
    <dbReference type="NCBI Taxonomy" id="10195"/>
    <lineage>
        <taxon>Eukaryota</taxon>
        <taxon>Metazoa</taxon>
        <taxon>Spiralia</taxon>
        <taxon>Gnathifera</taxon>
        <taxon>Rotifera</taxon>
        <taxon>Eurotatoria</taxon>
        <taxon>Monogononta</taxon>
        <taxon>Pseudotrocha</taxon>
        <taxon>Ploima</taxon>
        <taxon>Brachionidae</taxon>
        <taxon>Brachionus</taxon>
    </lineage>
</organism>
<keyword evidence="1" id="KW-0812">Transmembrane</keyword>
<keyword evidence="3" id="KW-1185">Reference proteome</keyword>
<protein>
    <recommendedName>
        <fullName evidence="4">Tc1-like transposase DDE domain-containing protein</fullName>
    </recommendedName>
</protein>
<dbReference type="EMBL" id="REGN01005622">
    <property type="protein sequence ID" value="RNA12761.1"/>
    <property type="molecule type" value="Genomic_DNA"/>
</dbReference>
<dbReference type="Proteomes" id="UP000276133">
    <property type="component" value="Unassembled WGS sequence"/>
</dbReference>
<evidence type="ECO:0008006" key="4">
    <source>
        <dbReference type="Google" id="ProtNLM"/>
    </source>
</evidence>
<evidence type="ECO:0000313" key="2">
    <source>
        <dbReference type="EMBL" id="RNA12761.1"/>
    </source>
</evidence>
<dbReference type="AlphaFoldDB" id="A0A3M7QNW2"/>
<gene>
    <name evidence="2" type="ORF">BpHYR1_049243</name>
</gene>
<keyword evidence="1" id="KW-1133">Transmembrane helix</keyword>
<name>A0A3M7QNW2_BRAPC</name>